<dbReference type="OrthoDB" id="960751at2"/>
<reference evidence="2 3" key="1">
    <citation type="submission" date="2016-11" db="EMBL/GenBank/DDBJ databases">
        <authorList>
            <person name="Jaros S."/>
            <person name="Januszkiewicz K."/>
            <person name="Wedrychowicz H."/>
        </authorList>
    </citation>
    <scope>NUCLEOTIDE SEQUENCE [LARGE SCALE GENOMIC DNA]</scope>
    <source>
        <strain evidence="2 3">DSM 24574</strain>
    </source>
</reference>
<sequence length="336" mass="38149">MHRPTRVLFFSFIIFLLSAPAVAQRVVTPKEWIEQLNLKAGLPAKLLSTRSVVFYDYSLTEKNLLDVQQMLQRTGVDAVAYFELDMLMASKDVTKAFADYFAKREMTNIVFVERDETNYRVTVTAYNEKENVVDPGQGAWSESNSVLLEAMKALYRTAATQQKKQNLLINDTPETGLAINPILGKRNEFYAPDLKVDPLAVQKTGDEAIDKELEAIFTANYPLKFKMAEPNLTEKELRKQGLLYVLCVVHTRGAVAKELLGYDMSKSESALVSVTYPETTQQLKNIPSNTTIFKFYFKHIDSGNAFFGTKWDADITWQQALLNQIRGMKAELRINN</sequence>
<proteinExistence type="predicted"/>
<feature type="chain" id="PRO_5013064882" evidence="1">
    <location>
        <begin position="24"/>
        <end position="336"/>
    </location>
</feature>
<feature type="signal peptide" evidence="1">
    <location>
        <begin position="1"/>
        <end position="23"/>
    </location>
</feature>
<keyword evidence="3" id="KW-1185">Reference proteome</keyword>
<dbReference type="Proteomes" id="UP000184212">
    <property type="component" value="Unassembled WGS sequence"/>
</dbReference>
<protein>
    <submittedName>
        <fullName evidence="2">Uncharacterized protein</fullName>
    </submittedName>
</protein>
<organism evidence="2 3">
    <name type="scientific">Chryseolinea serpens</name>
    <dbReference type="NCBI Taxonomy" id="947013"/>
    <lineage>
        <taxon>Bacteria</taxon>
        <taxon>Pseudomonadati</taxon>
        <taxon>Bacteroidota</taxon>
        <taxon>Cytophagia</taxon>
        <taxon>Cytophagales</taxon>
        <taxon>Fulvivirgaceae</taxon>
        <taxon>Chryseolinea</taxon>
    </lineage>
</organism>
<dbReference type="RefSeq" id="WP_073143136.1">
    <property type="nucleotide sequence ID" value="NZ_FQWQ01000006.1"/>
</dbReference>
<keyword evidence="1" id="KW-0732">Signal</keyword>
<evidence type="ECO:0000313" key="3">
    <source>
        <dbReference type="Proteomes" id="UP000184212"/>
    </source>
</evidence>
<accession>A0A1M5XK99</accession>
<dbReference type="EMBL" id="FQWQ01000006">
    <property type="protein sequence ID" value="SHH99944.1"/>
    <property type="molecule type" value="Genomic_DNA"/>
</dbReference>
<name>A0A1M5XK99_9BACT</name>
<evidence type="ECO:0000313" key="2">
    <source>
        <dbReference type="EMBL" id="SHH99944.1"/>
    </source>
</evidence>
<dbReference type="STRING" id="947013.SAMN04488109_6634"/>
<gene>
    <name evidence="2" type="ORF">SAMN04488109_6634</name>
</gene>
<evidence type="ECO:0000256" key="1">
    <source>
        <dbReference type="SAM" id="SignalP"/>
    </source>
</evidence>
<dbReference type="AlphaFoldDB" id="A0A1M5XK99"/>